<dbReference type="EMBL" id="SMKZ01000017">
    <property type="protein sequence ID" value="TDE09692.1"/>
    <property type="molecule type" value="Genomic_DNA"/>
</dbReference>
<dbReference type="InterPro" id="IPR017853">
    <property type="entry name" value="GH"/>
</dbReference>
<dbReference type="Gene3D" id="3.20.20.80">
    <property type="entry name" value="Glycosidases"/>
    <property type="match status" value="1"/>
</dbReference>
<proteinExistence type="predicted"/>
<comment type="caution">
    <text evidence="1">The sequence shown here is derived from an EMBL/GenBank/DDBJ whole genome shotgun (WGS) entry which is preliminary data.</text>
</comment>
<dbReference type="RefSeq" id="WP_131895382.1">
    <property type="nucleotide sequence ID" value="NZ_SMKZ01000017.1"/>
</dbReference>
<dbReference type="PROSITE" id="PS51318">
    <property type="entry name" value="TAT"/>
    <property type="match status" value="1"/>
</dbReference>
<name>A0A4R5D821_9ACTN</name>
<dbReference type="AlphaFoldDB" id="A0A4R5D821"/>
<keyword evidence="2" id="KW-1185">Reference proteome</keyword>
<dbReference type="OrthoDB" id="2569184at2"/>
<reference evidence="1 2" key="1">
    <citation type="submission" date="2019-03" db="EMBL/GenBank/DDBJ databases">
        <title>Draft genome sequences of novel Actinobacteria.</title>
        <authorList>
            <person name="Sahin N."/>
            <person name="Ay H."/>
            <person name="Saygin H."/>
        </authorList>
    </citation>
    <scope>NUCLEOTIDE SEQUENCE [LARGE SCALE GENOMIC DNA]</scope>
    <source>
        <strain evidence="1 2">5K138</strain>
    </source>
</reference>
<dbReference type="InParanoid" id="A0A4R5D821"/>
<evidence type="ECO:0000313" key="2">
    <source>
        <dbReference type="Proteomes" id="UP000294739"/>
    </source>
</evidence>
<accession>A0A4R5D821</accession>
<dbReference type="SUPFAM" id="SSF51445">
    <property type="entry name" value="(Trans)glycosidases"/>
    <property type="match status" value="1"/>
</dbReference>
<protein>
    <submittedName>
        <fullName evidence="1">Uncharacterized protein</fullName>
    </submittedName>
</protein>
<evidence type="ECO:0000313" key="1">
    <source>
        <dbReference type="EMBL" id="TDE09692.1"/>
    </source>
</evidence>
<sequence>MMNDRNVVPERRFSADDSISVVETATGKRVDRRDFLRLTGMGAGALAAPALLSGGRSVAEAAEVSGTVPNLLRNGTYPVGLWVAPPPGETTVARYAEIADAGFTFVTGIDGCGGFCPPGETATAENAALLDAAAANDLDAIVYDHRISNIQNHPSEQWRDVIESILGEYQDFPAFAGFDIRDEPNASAFAQIGGINDILGQLDPGVLGYVNLFPTYASADMLGTPTYQEHLARYVSEARPDFISFDHYMLVGARPTIREDYFYNWVLVRNQALQAGLPSWVFILACEHYGYRLPTDEELLWQVNVSLAYGCKGIQYFTYWTPPLPGFHEALVTVDGQLTPLYYAAKRINNNYLQPVGKQLLPLTSESVAHFGEAQPSMGVEVFSGDEWVDSASGSAAILSRFHDPKRPNQRWLLVANREFESTANTTLTLHHTISAMFEFDTSERRYVPLEKAEPTGPATLAVHLEPGEAKLYRLHANQGD</sequence>
<gene>
    <name evidence="1" type="ORF">E1269_13785</name>
</gene>
<organism evidence="1 2">
    <name type="scientific">Jiangella asiatica</name>
    <dbReference type="NCBI Taxonomy" id="2530372"/>
    <lineage>
        <taxon>Bacteria</taxon>
        <taxon>Bacillati</taxon>
        <taxon>Actinomycetota</taxon>
        <taxon>Actinomycetes</taxon>
        <taxon>Jiangellales</taxon>
        <taxon>Jiangellaceae</taxon>
        <taxon>Jiangella</taxon>
    </lineage>
</organism>
<dbReference type="Proteomes" id="UP000294739">
    <property type="component" value="Unassembled WGS sequence"/>
</dbReference>
<dbReference type="InterPro" id="IPR006311">
    <property type="entry name" value="TAT_signal"/>
</dbReference>